<name>A0A6B0SL28_9EURY</name>
<gene>
    <name evidence="2" type="ORF">GRX66_18300</name>
</gene>
<keyword evidence="1" id="KW-1133">Transmembrane helix</keyword>
<feature type="transmembrane region" description="Helical" evidence="1">
    <location>
        <begin position="79"/>
        <end position="100"/>
    </location>
</feature>
<accession>A0A6B0SL28</accession>
<dbReference type="OrthoDB" id="270068at2157"/>
<sequence length="116" mass="12075">LSLWAAVRQWSGFSFAGYGSDVALAGWLAGAALVLAVQAGAAGYAFARWRLVSAPPALFAAATTTWYLFLHVGGETDVLWVWTLGYGPLLTAGVALAIAVEYGVRRTVAAAWAAAD</sequence>
<feature type="transmembrane region" description="Helical" evidence="1">
    <location>
        <begin position="54"/>
        <end position="73"/>
    </location>
</feature>
<dbReference type="AlphaFoldDB" id="A0A6B0SL28"/>
<keyword evidence="1" id="KW-0812">Transmembrane</keyword>
<evidence type="ECO:0000313" key="3">
    <source>
        <dbReference type="Proteomes" id="UP000471521"/>
    </source>
</evidence>
<organism evidence="2 3">
    <name type="scientific">Halobacterium bonnevillei</name>
    <dbReference type="NCBI Taxonomy" id="2692200"/>
    <lineage>
        <taxon>Archaea</taxon>
        <taxon>Methanobacteriati</taxon>
        <taxon>Methanobacteriota</taxon>
        <taxon>Stenosarchaea group</taxon>
        <taxon>Halobacteria</taxon>
        <taxon>Halobacteriales</taxon>
        <taxon>Halobacteriaceae</taxon>
        <taxon>Halobacterium</taxon>
    </lineage>
</organism>
<proteinExistence type="predicted"/>
<comment type="caution">
    <text evidence="2">The sequence shown here is derived from an EMBL/GenBank/DDBJ whole genome shotgun (WGS) entry which is preliminary data.</text>
</comment>
<feature type="transmembrane region" description="Helical" evidence="1">
    <location>
        <begin position="24"/>
        <end position="47"/>
    </location>
</feature>
<keyword evidence="3" id="KW-1185">Reference proteome</keyword>
<reference evidence="2 3" key="1">
    <citation type="submission" date="2019-12" db="EMBL/GenBank/DDBJ databases">
        <title>Isolation and characterization of three novel carbon monoxide-oxidizing members of Halobacteria from salione crusts and soils.</title>
        <authorList>
            <person name="Myers M.R."/>
            <person name="King G.M."/>
        </authorList>
    </citation>
    <scope>NUCLEOTIDE SEQUENCE [LARGE SCALE GENOMIC DNA]</scope>
    <source>
        <strain evidence="2 3">PCN9</strain>
    </source>
</reference>
<protein>
    <submittedName>
        <fullName evidence="2">Uncharacterized protein</fullName>
    </submittedName>
</protein>
<evidence type="ECO:0000313" key="2">
    <source>
        <dbReference type="EMBL" id="MXR22438.1"/>
    </source>
</evidence>
<keyword evidence="1" id="KW-0472">Membrane</keyword>
<feature type="non-terminal residue" evidence="2">
    <location>
        <position position="1"/>
    </location>
</feature>
<evidence type="ECO:0000256" key="1">
    <source>
        <dbReference type="SAM" id="Phobius"/>
    </source>
</evidence>
<dbReference type="EMBL" id="WUUU01000281">
    <property type="protein sequence ID" value="MXR22438.1"/>
    <property type="molecule type" value="Genomic_DNA"/>
</dbReference>
<dbReference type="Proteomes" id="UP000471521">
    <property type="component" value="Unassembled WGS sequence"/>
</dbReference>